<reference evidence="2" key="1">
    <citation type="journal article" date="2020" name="Stud. Mycol.">
        <title>101 Dothideomycetes genomes: a test case for predicting lifestyles and emergence of pathogens.</title>
        <authorList>
            <person name="Haridas S."/>
            <person name="Albert R."/>
            <person name="Binder M."/>
            <person name="Bloem J."/>
            <person name="Labutti K."/>
            <person name="Salamov A."/>
            <person name="Andreopoulos B."/>
            <person name="Baker S."/>
            <person name="Barry K."/>
            <person name="Bills G."/>
            <person name="Bluhm B."/>
            <person name="Cannon C."/>
            <person name="Castanera R."/>
            <person name="Culley D."/>
            <person name="Daum C."/>
            <person name="Ezra D."/>
            <person name="Gonzalez J."/>
            <person name="Henrissat B."/>
            <person name="Kuo A."/>
            <person name="Liang C."/>
            <person name="Lipzen A."/>
            <person name="Lutzoni F."/>
            <person name="Magnuson J."/>
            <person name="Mondo S."/>
            <person name="Nolan M."/>
            <person name="Ohm R."/>
            <person name="Pangilinan J."/>
            <person name="Park H.-J."/>
            <person name="Ramirez L."/>
            <person name="Alfaro M."/>
            <person name="Sun H."/>
            <person name="Tritt A."/>
            <person name="Yoshinaga Y."/>
            <person name="Zwiers L.-H."/>
            <person name="Turgeon B."/>
            <person name="Goodwin S."/>
            <person name="Spatafora J."/>
            <person name="Crous P."/>
            <person name="Grigoriev I."/>
        </authorList>
    </citation>
    <scope>NUCLEOTIDE SEQUENCE</scope>
    <source>
        <strain evidence="2">CBS 116435</strain>
    </source>
</reference>
<dbReference type="EMBL" id="MU003772">
    <property type="protein sequence ID" value="KAF2724204.1"/>
    <property type="molecule type" value="Genomic_DNA"/>
</dbReference>
<name>A0A9P4QG27_9PEZI</name>
<dbReference type="Pfam" id="PF13460">
    <property type="entry name" value="NAD_binding_10"/>
    <property type="match status" value="1"/>
</dbReference>
<organism evidence="2 3">
    <name type="scientific">Polychaeton citri CBS 116435</name>
    <dbReference type="NCBI Taxonomy" id="1314669"/>
    <lineage>
        <taxon>Eukaryota</taxon>
        <taxon>Fungi</taxon>
        <taxon>Dikarya</taxon>
        <taxon>Ascomycota</taxon>
        <taxon>Pezizomycotina</taxon>
        <taxon>Dothideomycetes</taxon>
        <taxon>Dothideomycetidae</taxon>
        <taxon>Capnodiales</taxon>
        <taxon>Capnodiaceae</taxon>
        <taxon>Polychaeton</taxon>
    </lineage>
</organism>
<evidence type="ECO:0000259" key="1">
    <source>
        <dbReference type="Pfam" id="PF13460"/>
    </source>
</evidence>
<dbReference type="OrthoDB" id="419598at2759"/>
<dbReference type="AlphaFoldDB" id="A0A9P4QG27"/>
<accession>A0A9P4QG27</accession>
<dbReference type="PANTHER" id="PTHR43162">
    <property type="match status" value="1"/>
</dbReference>
<proteinExistence type="predicted"/>
<keyword evidence="3" id="KW-1185">Reference proteome</keyword>
<dbReference type="PANTHER" id="PTHR43162:SF1">
    <property type="entry name" value="PRESTALK A DIFFERENTIATION PROTEIN A"/>
    <property type="match status" value="1"/>
</dbReference>
<dbReference type="InterPro" id="IPR016040">
    <property type="entry name" value="NAD(P)-bd_dom"/>
</dbReference>
<dbReference type="Gene3D" id="3.40.50.720">
    <property type="entry name" value="NAD(P)-binding Rossmann-like Domain"/>
    <property type="match status" value="1"/>
</dbReference>
<comment type="caution">
    <text evidence="2">The sequence shown here is derived from an EMBL/GenBank/DDBJ whole genome shotgun (WGS) entry which is preliminary data.</text>
</comment>
<dbReference type="InterPro" id="IPR051604">
    <property type="entry name" value="Ergot_Alk_Oxidoreductase"/>
</dbReference>
<protein>
    <submittedName>
        <fullName evidence="2">NAD(P)-binding protein</fullName>
    </submittedName>
</protein>
<dbReference type="InterPro" id="IPR036291">
    <property type="entry name" value="NAD(P)-bd_dom_sf"/>
</dbReference>
<feature type="domain" description="NAD(P)-binding" evidence="1">
    <location>
        <begin position="8"/>
        <end position="158"/>
    </location>
</feature>
<evidence type="ECO:0000313" key="2">
    <source>
        <dbReference type="EMBL" id="KAF2724204.1"/>
    </source>
</evidence>
<evidence type="ECO:0000313" key="3">
    <source>
        <dbReference type="Proteomes" id="UP000799441"/>
    </source>
</evidence>
<gene>
    <name evidence="2" type="ORF">K431DRAFT_282052</name>
</gene>
<dbReference type="Proteomes" id="UP000799441">
    <property type="component" value="Unassembled WGS sequence"/>
</dbReference>
<dbReference type="SUPFAM" id="SSF51735">
    <property type="entry name" value="NAD(P)-binding Rossmann-fold domains"/>
    <property type="match status" value="1"/>
</dbReference>
<sequence length="310" mass="33686">MASVIVFGPTGQIGSVTARTAAEYGAKVWLAMRDTSKAIPGLGKDLEAAGDFHRVRADLQDTETVSQAVKTSGAKRAFVYLVHGAPDHMKAALEAMKSAGIEFVVFISSFTIDTDKGLREISSTELIPYVHAQVEANLDDIFGSDQYVAMRPGAFATNLLQERKGIAAGQVLLYGGEFQQDNINPSDIGRASGNILVSGPRNGQKKVYLYGPEILSLHDSVVQIGRILQRDLKVTALGAEEAWNNYISSGLPEPYAKYMIQVLSTKGPDKGFGERFPSYDEGVNNVKLYTGRPSTSLEEWVRENEAEFST</sequence>